<dbReference type="RefSeq" id="WP_184382038.1">
    <property type="nucleotide sequence ID" value="NZ_JACIDJ010000001.1"/>
</dbReference>
<dbReference type="AlphaFoldDB" id="A0A840A7K7"/>
<name>A0A840A7K7_9PROT</name>
<keyword evidence="2" id="KW-1185">Reference proteome</keyword>
<protein>
    <submittedName>
        <fullName evidence="1">Uncharacterized protein</fullName>
    </submittedName>
</protein>
<organism evidence="1 2">
    <name type="scientific">Roseococcus suduntuyensis</name>
    <dbReference type="NCBI Taxonomy" id="455361"/>
    <lineage>
        <taxon>Bacteria</taxon>
        <taxon>Pseudomonadati</taxon>
        <taxon>Pseudomonadota</taxon>
        <taxon>Alphaproteobacteria</taxon>
        <taxon>Acetobacterales</taxon>
        <taxon>Roseomonadaceae</taxon>
        <taxon>Roseococcus</taxon>
    </lineage>
</organism>
<dbReference type="Proteomes" id="UP000553193">
    <property type="component" value="Unassembled WGS sequence"/>
</dbReference>
<evidence type="ECO:0000313" key="1">
    <source>
        <dbReference type="EMBL" id="MBB3897097.1"/>
    </source>
</evidence>
<comment type="caution">
    <text evidence="1">The sequence shown here is derived from an EMBL/GenBank/DDBJ whole genome shotgun (WGS) entry which is preliminary data.</text>
</comment>
<accession>A0A840A7K7</accession>
<sequence>MRRGLILLALSPLLMAQSGLPRPRCDFGAGVEALRDAARLAALPPPGLLDGRARGEEMSTRLRAAVPVFIGCGCATLAAHTAEAAGLAANMTGATSAAQIAPMQEQARFRISMAQGHMDRQGCR</sequence>
<reference evidence="1 2" key="1">
    <citation type="submission" date="2020-08" db="EMBL/GenBank/DDBJ databases">
        <title>Genomic Encyclopedia of Type Strains, Phase IV (KMG-IV): sequencing the most valuable type-strain genomes for metagenomic binning, comparative biology and taxonomic classification.</title>
        <authorList>
            <person name="Goeker M."/>
        </authorList>
    </citation>
    <scope>NUCLEOTIDE SEQUENCE [LARGE SCALE GENOMIC DNA]</scope>
    <source>
        <strain evidence="1 2">DSM 19979</strain>
    </source>
</reference>
<gene>
    <name evidence="1" type="ORF">GGQ83_000523</name>
</gene>
<proteinExistence type="predicted"/>
<dbReference type="EMBL" id="JACIDJ010000001">
    <property type="protein sequence ID" value="MBB3897097.1"/>
    <property type="molecule type" value="Genomic_DNA"/>
</dbReference>
<evidence type="ECO:0000313" key="2">
    <source>
        <dbReference type="Proteomes" id="UP000553193"/>
    </source>
</evidence>